<organism evidence="1 2">
    <name type="scientific">Paramecium octaurelia</name>
    <dbReference type="NCBI Taxonomy" id="43137"/>
    <lineage>
        <taxon>Eukaryota</taxon>
        <taxon>Sar</taxon>
        <taxon>Alveolata</taxon>
        <taxon>Ciliophora</taxon>
        <taxon>Intramacronucleata</taxon>
        <taxon>Oligohymenophorea</taxon>
        <taxon>Peniculida</taxon>
        <taxon>Parameciidae</taxon>
        <taxon>Paramecium</taxon>
    </lineage>
</organism>
<sequence>MRLKGNINQISDMEAIKIQHRIQIQDFYQLKLVTKNPHITILNICKFFSVYELITSKMFAQYFLTNVNGERGQNSITIIVQGLYYLI</sequence>
<name>A0A8S1Y425_PAROT</name>
<evidence type="ECO:0000313" key="2">
    <source>
        <dbReference type="Proteomes" id="UP000683925"/>
    </source>
</evidence>
<dbReference type="EMBL" id="CAJJDP010000142">
    <property type="protein sequence ID" value="CAD8207408.1"/>
    <property type="molecule type" value="Genomic_DNA"/>
</dbReference>
<comment type="caution">
    <text evidence="1">The sequence shown here is derived from an EMBL/GenBank/DDBJ whole genome shotgun (WGS) entry which is preliminary data.</text>
</comment>
<evidence type="ECO:0000313" key="1">
    <source>
        <dbReference type="EMBL" id="CAD8207408.1"/>
    </source>
</evidence>
<dbReference type="Proteomes" id="UP000683925">
    <property type="component" value="Unassembled WGS sequence"/>
</dbReference>
<keyword evidence="2" id="KW-1185">Reference proteome</keyword>
<accession>A0A8S1Y425</accession>
<protein>
    <submittedName>
        <fullName evidence="1">Uncharacterized protein</fullName>
    </submittedName>
</protein>
<proteinExistence type="predicted"/>
<gene>
    <name evidence="1" type="ORF">POCTA_138.1.T1410012</name>
</gene>
<reference evidence="1" key="1">
    <citation type="submission" date="2021-01" db="EMBL/GenBank/DDBJ databases">
        <authorList>
            <consortium name="Genoscope - CEA"/>
            <person name="William W."/>
        </authorList>
    </citation>
    <scope>NUCLEOTIDE SEQUENCE</scope>
</reference>
<dbReference type="AlphaFoldDB" id="A0A8S1Y425"/>